<comment type="caution">
    <text evidence="3">The sequence shown here is derived from an EMBL/GenBank/DDBJ whole genome shotgun (WGS) entry which is preliminary data.</text>
</comment>
<keyword evidence="2" id="KW-0732">Signal</keyword>
<proteinExistence type="predicted"/>
<evidence type="ECO:0000256" key="2">
    <source>
        <dbReference type="SAM" id="SignalP"/>
    </source>
</evidence>
<gene>
    <name evidence="3" type="ORF">PSU93_01325</name>
</gene>
<accession>A0AA43Q1E6</accession>
<dbReference type="Proteomes" id="UP001160519">
    <property type="component" value="Unassembled WGS sequence"/>
</dbReference>
<feature type="signal peptide" evidence="2">
    <location>
        <begin position="1"/>
        <end position="32"/>
    </location>
</feature>
<keyword evidence="4" id="KW-1185">Reference proteome</keyword>
<name>A0AA43Q1E6_9GAMM</name>
<feature type="transmembrane region" description="Helical" evidence="1">
    <location>
        <begin position="185"/>
        <end position="213"/>
    </location>
</feature>
<evidence type="ECO:0000313" key="4">
    <source>
        <dbReference type="Proteomes" id="UP001160519"/>
    </source>
</evidence>
<keyword evidence="1" id="KW-1133">Transmembrane helix</keyword>
<organism evidence="3 4">
    <name type="scientific">Candidatus Methylobacter titanis</name>
    <dbReference type="NCBI Taxonomy" id="3053457"/>
    <lineage>
        <taxon>Bacteria</taxon>
        <taxon>Pseudomonadati</taxon>
        <taxon>Pseudomonadota</taxon>
        <taxon>Gammaproteobacteria</taxon>
        <taxon>Methylococcales</taxon>
        <taxon>Methylococcaceae</taxon>
        <taxon>Methylobacter</taxon>
    </lineage>
</organism>
<evidence type="ECO:0000256" key="1">
    <source>
        <dbReference type="SAM" id="Phobius"/>
    </source>
</evidence>
<protein>
    <submittedName>
        <fullName evidence="3">Uncharacterized protein</fullName>
    </submittedName>
</protein>
<dbReference type="AlphaFoldDB" id="A0AA43Q1E6"/>
<dbReference type="EMBL" id="JAQSDF010000002">
    <property type="protein sequence ID" value="MDI1229776.1"/>
    <property type="molecule type" value="Genomic_DNA"/>
</dbReference>
<keyword evidence="1" id="KW-0472">Membrane</keyword>
<keyword evidence="1" id="KW-0812">Transmembrane</keyword>
<evidence type="ECO:0000313" key="3">
    <source>
        <dbReference type="EMBL" id="MDI1229776.1"/>
    </source>
</evidence>
<reference evidence="3" key="1">
    <citation type="submission" date="2023-01" db="EMBL/GenBank/DDBJ databases">
        <title>Biogeochemical cycle of methane in antarctic sediments.</title>
        <authorList>
            <person name="Roldan D.M."/>
            <person name="Menes R.J."/>
        </authorList>
    </citation>
    <scope>NUCLEOTIDE SEQUENCE [LARGE SCALE GENOMIC DNA]</scope>
    <source>
        <strain evidence="3">K-2018 MAG008</strain>
    </source>
</reference>
<feature type="chain" id="PRO_5041278404" evidence="2">
    <location>
        <begin position="33"/>
        <end position="220"/>
    </location>
</feature>
<sequence>MKRLLTQRSRACCARLLIGVLFSLMMDQPVLAHAGVDHSNSCFLNIGETRLRISGYQFQPELEGKASAPAHAPYLRPVGKASAPAHAPYLRPVGKHFCHFFPELGQIVLAVEPMAAEQEKTLVALELAALTSWLNPAQAFTVIKRQPEQSMNSGPSISQTIRQRGIYRLNVTLQDGSGNSQQQHFVFLVGIPVTKIMVMIAGLLVLVIGFAGIRGFKKKS</sequence>